<reference evidence="14" key="1">
    <citation type="journal article" date="2017" name="Gen. Comp. Endocrinol.">
        <title>Genome-wide identification of nuclear receptor (NR) genes and the evolutionary significance of the NR1O subfamily in the monogonont rotifer Brachionus spp.</title>
        <authorList>
            <person name="Kim D.H."/>
            <person name="Kim H.S."/>
            <person name="Hwang D.S."/>
            <person name="Kim H.J."/>
            <person name="Hagiwara A."/>
            <person name="Lee J.S."/>
            <person name="Jeong C.B."/>
        </authorList>
    </citation>
    <scope>NUCLEOTIDE SEQUENCE</scope>
</reference>
<dbReference type="FunFam" id="3.30.50.10:FF:000019">
    <property type="entry name" value="Nuclear receptor subfamily 2 group E member"/>
    <property type="match status" value="1"/>
</dbReference>
<feature type="domain" description="NR LBD" evidence="13">
    <location>
        <begin position="221"/>
        <end position="476"/>
    </location>
</feature>
<evidence type="ECO:0000256" key="8">
    <source>
        <dbReference type="ARBA" id="ARBA00023170"/>
    </source>
</evidence>
<dbReference type="InterPro" id="IPR001723">
    <property type="entry name" value="Nuclear_hrmn_rcpt"/>
</dbReference>
<dbReference type="PRINTS" id="PR00398">
    <property type="entry name" value="STRDHORMONER"/>
</dbReference>
<feature type="compositionally biased region" description="Polar residues" evidence="11">
    <location>
        <begin position="180"/>
        <end position="195"/>
    </location>
</feature>
<dbReference type="SUPFAM" id="SSF57716">
    <property type="entry name" value="Glucocorticoid receptor-like (DNA-binding domain)"/>
    <property type="match status" value="1"/>
</dbReference>
<evidence type="ECO:0000259" key="13">
    <source>
        <dbReference type="PROSITE" id="PS51843"/>
    </source>
</evidence>
<dbReference type="PRINTS" id="PR00047">
    <property type="entry name" value="STROIDFINGER"/>
</dbReference>
<dbReference type="InterPro" id="IPR050274">
    <property type="entry name" value="Nuclear_hormone_rcpt_NR2"/>
</dbReference>
<comment type="subcellular location">
    <subcellularLocation>
        <location evidence="1 10">Nucleus</location>
    </subcellularLocation>
</comment>
<dbReference type="GO" id="GO:0043565">
    <property type="term" value="F:sequence-specific DNA binding"/>
    <property type="evidence" value="ECO:0007669"/>
    <property type="project" value="InterPro"/>
</dbReference>
<keyword evidence="7 10" id="KW-0804">Transcription</keyword>
<dbReference type="GO" id="GO:0003700">
    <property type="term" value="F:DNA-binding transcription factor activity"/>
    <property type="evidence" value="ECO:0007669"/>
    <property type="project" value="InterPro"/>
</dbReference>
<evidence type="ECO:0000259" key="12">
    <source>
        <dbReference type="PROSITE" id="PS51030"/>
    </source>
</evidence>
<evidence type="ECO:0000256" key="4">
    <source>
        <dbReference type="ARBA" id="ARBA00022833"/>
    </source>
</evidence>
<evidence type="ECO:0000256" key="2">
    <source>
        <dbReference type="ARBA" id="ARBA00022723"/>
    </source>
</evidence>
<dbReference type="InterPro" id="IPR035500">
    <property type="entry name" value="NHR-like_dom_sf"/>
</dbReference>
<dbReference type="InterPro" id="IPR013088">
    <property type="entry name" value="Znf_NHR/GATA"/>
</dbReference>
<keyword evidence="5 10" id="KW-0805">Transcription regulation</keyword>
<evidence type="ECO:0000256" key="5">
    <source>
        <dbReference type="ARBA" id="ARBA00023015"/>
    </source>
</evidence>
<dbReference type="PANTHER" id="PTHR24083">
    <property type="entry name" value="NUCLEAR HORMONE RECEPTOR"/>
    <property type="match status" value="1"/>
</dbReference>
<reference evidence="14" key="2">
    <citation type="submission" date="2017-06" db="EMBL/GenBank/DDBJ databases">
        <authorList>
            <person name="Kim H.J."/>
            <person name="Triplett B.A."/>
        </authorList>
    </citation>
    <scope>NUCLEOTIDE SEQUENCE</scope>
</reference>
<dbReference type="Pfam" id="PF00104">
    <property type="entry name" value="Hormone_recep"/>
    <property type="match status" value="1"/>
</dbReference>
<dbReference type="InterPro" id="IPR000536">
    <property type="entry name" value="Nucl_hrmn_rcpt_lig-bd"/>
</dbReference>
<name>A0A221CB94_9BILA</name>
<keyword evidence="8 10" id="KW-0675">Receptor</keyword>
<evidence type="ECO:0000256" key="11">
    <source>
        <dbReference type="SAM" id="MobiDB-lite"/>
    </source>
</evidence>
<dbReference type="Gene3D" id="3.30.50.10">
    <property type="entry name" value="Erythroid Transcription Factor GATA-1, subunit A"/>
    <property type="match status" value="1"/>
</dbReference>
<dbReference type="SUPFAM" id="SSF48508">
    <property type="entry name" value="Nuclear receptor ligand-binding domain"/>
    <property type="match status" value="1"/>
</dbReference>
<dbReference type="GO" id="GO:0008270">
    <property type="term" value="F:zinc ion binding"/>
    <property type="evidence" value="ECO:0007669"/>
    <property type="project" value="UniProtKB-KW"/>
</dbReference>
<evidence type="ECO:0000256" key="1">
    <source>
        <dbReference type="ARBA" id="ARBA00004123"/>
    </source>
</evidence>
<evidence type="ECO:0000256" key="10">
    <source>
        <dbReference type="RuleBase" id="RU004334"/>
    </source>
</evidence>
<keyword evidence="2 10" id="KW-0479">Metal-binding</keyword>
<keyword evidence="4 10" id="KW-0862">Zinc</keyword>
<dbReference type="GO" id="GO:0006357">
    <property type="term" value="P:regulation of transcription by RNA polymerase II"/>
    <property type="evidence" value="ECO:0007669"/>
    <property type="project" value="UniProtKB-ARBA"/>
</dbReference>
<dbReference type="CDD" id="cd07163">
    <property type="entry name" value="NR_DBD_TLX"/>
    <property type="match status" value="1"/>
</dbReference>
<evidence type="ECO:0000313" key="14">
    <source>
        <dbReference type="EMBL" id="ASL70629.1"/>
    </source>
</evidence>
<keyword evidence="3 10" id="KW-0863">Zinc-finger</keyword>
<evidence type="ECO:0000256" key="3">
    <source>
        <dbReference type="ARBA" id="ARBA00022771"/>
    </source>
</evidence>
<dbReference type="EMBL" id="MF360945">
    <property type="protein sequence ID" value="ASL70629.1"/>
    <property type="molecule type" value="Genomic_DNA"/>
</dbReference>
<keyword evidence="9 10" id="KW-0539">Nucleus</keyword>
<evidence type="ECO:0000256" key="6">
    <source>
        <dbReference type="ARBA" id="ARBA00023125"/>
    </source>
</evidence>
<dbReference type="InterPro" id="IPR001628">
    <property type="entry name" value="Znf_hrmn_rcpt"/>
</dbReference>
<feature type="compositionally biased region" description="Polar residues" evidence="11">
    <location>
        <begin position="209"/>
        <end position="226"/>
    </location>
</feature>
<feature type="domain" description="Nuclear receptor" evidence="12">
    <location>
        <begin position="42"/>
        <end position="119"/>
    </location>
</feature>
<dbReference type="Gene3D" id="1.10.565.10">
    <property type="entry name" value="Retinoid X Receptor"/>
    <property type="match status" value="1"/>
</dbReference>
<keyword evidence="6 10" id="KW-0238">DNA-binding</keyword>
<dbReference type="AlphaFoldDB" id="A0A221CB94"/>
<feature type="compositionally biased region" description="Polar residues" evidence="11">
    <location>
        <begin position="390"/>
        <end position="400"/>
    </location>
</feature>
<protein>
    <submittedName>
        <fullName evidence="14">Nuclear receptor</fullName>
    </submittedName>
</protein>
<comment type="similarity">
    <text evidence="10">Belongs to the nuclear hormone receptor family.</text>
</comment>
<feature type="compositionally biased region" description="Low complexity" evidence="11">
    <location>
        <begin position="197"/>
        <end position="208"/>
    </location>
</feature>
<dbReference type="GO" id="GO:0005634">
    <property type="term" value="C:nucleus"/>
    <property type="evidence" value="ECO:0007669"/>
    <property type="project" value="UniProtKB-SubCell"/>
</dbReference>
<dbReference type="PROSITE" id="PS51843">
    <property type="entry name" value="NR_LBD"/>
    <property type="match status" value="1"/>
</dbReference>
<feature type="region of interest" description="Disordered" evidence="11">
    <location>
        <begin position="374"/>
        <end position="400"/>
    </location>
</feature>
<dbReference type="GO" id="GO:0032502">
    <property type="term" value="P:developmental process"/>
    <property type="evidence" value="ECO:0007669"/>
    <property type="project" value="UniProtKB-ARBA"/>
</dbReference>
<feature type="compositionally biased region" description="Basic residues" evidence="11">
    <location>
        <begin position="11"/>
        <end position="23"/>
    </location>
</feature>
<feature type="compositionally biased region" description="Low complexity" evidence="11">
    <location>
        <begin position="1"/>
        <end position="10"/>
    </location>
</feature>
<organism evidence="14">
    <name type="scientific">Brachionus koreanus</name>
    <dbReference type="NCBI Taxonomy" id="1199090"/>
    <lineage>
        <taxon>Eukaryota</taxon>
        <taxon>Metazoa</taxon>
        <taxon>Spiralia</taxon>
        <taxon>Gnathifera</taxon>
        <taxon>Rotifera</taxon>
        <taxon>Eurotatoria</taxon>
        <taxon>Monogononta</taxon>
        <taxon>Pseudotrocha</taxon>
        <taxon>Ploima</taxon>
        <taxon>Brachionidae</taxon>
        <taxon>Brachionus</taxon>
    </lineage>
</organism>
<sequence>MVGSTSLSSGSHHHHHHHHHHSHSSSSSSNHSYTPSSRILTDVPCKVCHDNSSGKHYGIFACDGCAGFFKRSIRRNRQYVCKNKGQGGCQVDKTHRNQCRACRLKKCVEAGMNRDAVQHERGPRNSTIRRQMAILMKESNDILSSVYRTSPALFQRFIPPVNLHQAAALSLQMPGSSSNAFSFQNFPTQSTQHELNSSDSSTPPSLSPAQSDQHQTSPSNQQSSPVEYTVPTPARSPLHVPTQPKLSYDISNFISSPETVCETAARLLFMCVRWAKSIPSFVNLDMSDQLSLLEESWRDIFILSAAQYQLSIDMGPLMSYAGLTPDQCESDKLFKIMTEIKNLQDVILKFKQAQVDATEYACLKAVSLFKTSEMSSSNSSTSTLDSSGSRPGTPSDKSNQLKDLSQIQTIQEQTQVTLSKYETQMYPTQPFRFGKLLILLPMLKSVSTQTIEEVFFKKTIGNISIDRVILDMYKSQVTH</sequence>
<dbReference type="SMART" id="SM00399">
    <property type="entry name" value="ZnF_C4"/>
    <property type="match status" value="1"/>
</dbReference>
<dbReference type="PROSITE" id="PS51030">
    <property type="entry name" value="NUCLEAR_REC_DBD_2"/>
    <property type="match status" value="1"/>
</dbReference>
<feature type="compositionally biased region" description="Low complexity" evidence="11">
    <location>
        <begin position="374"/>
        <end position="389"/>
    </location>
</feature>
<dbReference type="PROSITE" id="PS00031">
    <property type="entry name" value="NUCLEAR_REC_DBD_1"/>
    <property type="match status" value="1"/>
</dbReference>
<dbReference type="SMART" id="SM00430">
    <property type="entry name" value="HOLI"/>
    <property type="match status" value="1"/>
</dbReference>
<evidence type="ECO:0000256" key="9">
    <source>
        <dbReference type="ARBA" id="ARBA00023242"/>
    </source>
</evidence>
<proteinExistence type="inferred from homology"/>
<evidence type="ECO:0000256" key="7">
    <source>
        <dbReference type="ARBA" id="ARBA00023163"/>
    </source>
</evidence>
<feature type="region of interest" description="Disordered" evidence="11">
    <location>
        <begin position="180"/>
        <end position="241"/>
    </location>
</feature>
<accession>A0A221CB94</accession>
<feature type="region of interest" description="Disordered" evidence="11">
    <location>
        <begin position="1"/>
        <end position="35"/>
    </location>
</feature>
<dbReference type="Pfam" id="PF00105">
    <property type="entry name" value="zf-C4"/>
    <property type="match status" value="1"/>
</dbReference>